<organism evidence="2 3">
    <name type="scientific">Aureibaculum algae</name>
    <dbReference type="NCBI Taxonomy" id="2584122"/>
    <lineage>
        <taxon>Bacteria</taxon>
        <taxon>Pseudomonadati</taxon>
        <taxon>Bacteroidota</taxon>
        <taxon>Flavobacteriia</taxon>
        <taxon>Flavobacteriales</taxon>
        <taxon>Flavobacteriaceae</taxon>
        <taxon>Aureibaculum</taxon>
    </lineage>
</organism>
<evidence type="ECO:0000313" key="3">
    <source>
        <dbReference type="Proteomes" id="UP000306229"/>
    </source>
</evidence>
<dbReference type="InterPro" id="IPR032774">
    <property type="entry name" value="WG_beta_rep"/>
</dbReference>
<name>A0A5B7TYF7_9FLAO</name>
<evidence type="ECO:0000256" key="1">
    <source>
        <dbReference type="SAM" id="SignalP"/>
    </source>
</evidence>
<proteinExistence type="predicted"/>
<dbReference type="AlphaFoldDB" id="A0A5B7TYF7"/>
<protein>
    <recommendedName>
        <fullName evidence="4">WG repeat-containing protein</fullName>
    </recommendedName>
</protein>
<dbReference type="EMBL" id="CP040749">
    <property type="protein sequence ID" value="QCX40433.1"/>
    <property type="molecule type" value="Genomic_DNA"/>
</dbReference>
<evidence type="ECO:0000313" key="2">
    <source>
        <dbReference type="EMBL" id="QCX40433.1"/>
    </source>
</evidence>
<evidence type="ECO:0008006" key="4">
    <source>
        <dbReference type="Google" id="ProtNLM"/>
    </source>
</evidence>
<reference evidence="2 3" key="1">
    <citation type="submission" date="2019-05" db="EMBL/GenBank/DDBJ databases">
        <title>Algicella ahnfeltiae gen. nov., sp. nov., a novel marine bacterium of the family Flavobacteriaceae isolated from a red alga.</title>
        <authorList>
            <person name="Nedashkovskaya O.I."/>
            <person name="Kukhlevskiy A.D."/>
            <person name="Kim S.-G."/>
            <person name="Zhukova N.V."/>
            <person name="Mikhailov V.V."/>
        </authorList>
    </citation>
    <scope>NUCLEOTIDE SEQUENCE [LARGE SCALE GENOMIC DNA]</scope>
    <source>
        <strain evidence="2 3">10Alg115</strain>
    </source>
</reference>
<sequence>MKIKLSLMKKYIYILSLLLFSIACKPQNKELQEAQIELEKKVQSIESLLAFMDSSIILTPADHEVNDTLKVSDFRDAFGLKDTLVIEEHINNYLDSIKFVEKLLYPTNYLELDYYGYDFGKKISQSGYYTTPTKEEPIFLLKKVFFKNKTTLAVNDTMVYSPGNSRKGNQIESSKPAAKLAIEVQYQYPIINKVSLGIVNNKISLPEGDIILKKINKNEVTLIMPKMLEERIVDINAIYKDGNVLKKKGMSGNTLPSKKELLFFEKVLVIQKSTLKKLKDNEFKNKKKLDAYIKKNVPNEPTSTQQLFTGTYYFNGNVSSIDLFIKKEQNIFGKRNILIEKNAYRKLEENTYGYYISTDTVSGKDGLVGIDGKWKIQPNFEDLKFKNDYYYSGTYDDNQNQLHHLNLKENKLKPVFYSLDELKIHKGNLIIANTNEGHRKLFGVINAKTGETVIPMKYNYIHIEYGLFTVRNFDNKSGLYDKNGKQILPEIYKSINIFSNKIKTSRSIEGQSNSKYEVFNFKGVQLKE</sequence>
<dbReference type="Proteomes" id="UP000306229">
    <property type="component" value="Chromosome"/>
</dbReference>
<keyword evidence="3" id="KW-1185">Reference proteome</keyword>
<dbReference type="PROSITE" id="PS51257">
    <property type="entry name" value="PROKAR_LIPOPROTEIN"/>
    <property type="match status" value="1"/>
</dbReference>
<accession>A0A5B7TYF7</accession>
<dbReference type="OrthoDB" id="632041at2"/>
<keyword evidence="1" id="KW-0732">Signal</keyword>
<gene>
    <name evidence="2" type="ORF">FF125_19015</name>
</gene>
<feature type="chain" id="PRO_5023016120" description="WG repeat-containing protein" evidence="1">
    <location>
        <begin position="26"/>
        <end position="528"/>
    </location>
</feature>
<dbReference type="KEGG" id="fbe:FF125_19015"/>
<dbReference type="Pfam" id="PF14903">
    <property type="entry name" value="WG_beta_rep"/>
    <property type="match status" value="1"/>
</dbReference>
<feature type="signal peptide" evidence="1">
    <location>
        <begin position="1"/>
        <end position="25"/>
    </location>
</feature>